<dbReference type="GO" id="GO:0003684">
    <property type="term" value="F:damaged DNA binding"/>
    <property type="evidence" value="ECO:0007669"/>
    <property type="project" value="TreeGrafter"/>
</dbReference>
<dbReference type="SUPFAM" id="SSF52113">
    <property type="entry name" value="BRCT domain"/>
    <property type="match status" value="1"/>
</dbReference>
<feature type="compositionally biased region" description="Basic and acidic residues" evidence="9">
    <location>
        <begin position="400"/>
        <end position="414"/>
    </location>
</feature>
<dbReference type="InterPro" id="IPR032429">
    <property type="entry name" value="Nibrin_BRCT2"/>
</dbReference>
<evidence type="ECO:0000256" key="6">
    <source>
        <dbReference type="ARBA" id="ARBA00023242"/>
    </source>
</evidence>
<dbReference type="InterPro" id="IPR040227">
    <property type="entry name" value="Nibrin-rel"/>
</dbReference>
<feature type="region of interest" description="Disordered" evidence="9">
    <location>
        <begin position="276"/>
        <end position="415"/>
    </location>
</feature>
<dbReference type="PANTHER" id="PTHR12162">
    <property type="entry name" value="NIBRIN-RELATED"/>
    <property type="match status" value="1"/>
</dbReference>
<dbReference type="FunFam" id="2.60.200.20:FF:000017">
    <property type="entry name" value="Nibrin"/>
    <property type="match status" value="1"/>
</dbReference>
<evidence type="ECO:0000256" key="1">
    <source>
        <dbReference type="ARBA" id="ARBA00004123"/>
    </source>
</evidence>
<gene>
    <name evidence="11" type="ORF">GPM918_LOCUS26767</name>
    <name evidence="12" type="ORF">SRO942_LOCUS26978</name>
</gene>
<keyword evidence="13" id="KW-1185">Reference proteome</keyword>
<dbReference type="Proteomes" id="UP000681722">
    <property type="component" value="Unassembled WGS sequence"/>
</dbReference>
<feature type="compositionally biased region" description="Low complexity" evidence="9">
    <location>
        <begin position="320"/>
        <end position="332"/>
    </location>
</feature>
<evidence type="ECO:0000256" key="2">
    <source>
        <dbReference type="ARBA" id="ARBA00004286"/>
    </source>
</evidence>
<evidence type="ECO:0000256" key="5">
    <source>
        <dbReference type="ARBA" id="ARBA00023204"/>
    </source>
</evidence>
<dbReference type="Gene3D" id="2.60.200.20">
    <property type="match status" value="1"/>
</dbReference>
<dbReference type="OrthoDB" id="552194at2759"/>
<dbReference type="Pfam" id="PF16508">
    <property type="entry name" value="NIBRIN_BRCT_II"/>
    <property type="match status" value="1"/>
</dbReference>
<comment type="subcellular location">
    <subcellularLocation>
        <location evidence="2">Chromosome</location>
    </subcellularLocation>
    <subcellularLocation>
        <location evidence="1">Nucleus</location>
    </subcellularLocation>
</comment>
<evidence type="ECO:0000313" key="13">
    <source>
        <dbReference type="Proteomes" id="UP000663829"/>
    </source>
</evidence>
<feature type="domain" description="FHA" evidence="10">
    <location>
        <begin position="23"/>
        <end position="82"/>
    </location>
</feature>
<protein>
    <recommendedName>
        <fullName evidence="10">FHA domain-containing protein</fullName>
    </recommendedName>
</protein>
<dbReference type="PANTHER" id="PTHR12162:SF0">
    <property type="entry name" value="NIBRIN"/>
    <property type="match status" value="1"/>
</dbReference>
<dbReference type="Gene3D" id="3.40.50.10190">
    <property type="entry name" value="BRCT domain"/>
    <property type="match status" value="1"/>
</dbReference>
<dbReference type="SUPFAM" id="SSF49879">
    <property type="entry name" value="SMAD/FHA domain"/>
    <property type="match status" value="1"/>
</dbReference>
<feature type="compositionally biased region" description="Basic residues" evidence="9">
    <location>
        <begin position="641"/>
        <end position="653"/>
    </location>
</feature>
<dbReference type="GO" id="GO:0007095">
    <property type="term" value="P:mitotic G2 DNA damage checkpoint signaling"/>
    <property type="evidence" value="ECO:0007669"/>
    <property type="project" value="InterPro"/>
</dbReference>
<feature type="compositionally biased region" description="Polar residues" evidence="9">
    <location>
        <begin position="384"/>
        <end position="399"/>
    </location>
</feature>
<evidence type="ECO:0000313" key="12">
    <source>
        <dbReference type="EMBL" id="CAF4045521.1"/>
    </source>
</evidence>
<dbReference type="Pfam" id="PF00498">
    <property type="entry name" value="FHA"/>
    <property type="match status" value="1"/>
</dbReference>
<organism evidence="11 13">
    <name type="scientific">Didymodactylos carnosus</name>
    <dbReference type="NCBI Taxonomy" id="1234261"/>
    <lineage>
        <taxon>Eukaryota</taxon>
        <taxon>Metazoa</taxon>
        <taxon>Spiralia</taxon>
        <taxon>Gnathifera</taxon>
        <taxon>Rotifera</taxon>
        <taxon>Eurotatoria</taxon>
        <taxon>Bdelloidea</taxon>
        <taxon>Philodinida</taxon>
        <taxon>Philodinidae</taxon>
        <taxon>Didymodactylos</taxon>
    </lineage>
</organism>
<reference evidence="11" key="1">
    <citation type="submission" date="2021-02" db="EMBL/GenBank/DDBJ databases">
        <authorList>
            <person name="Nowell W R."/>
        </authorList>
    </citation>
    <scope>NUCLEOTIDE SEQUENCE</scope>
</reference>
<keyword evidence="7" id="KW-0131">Cell cycle</keyword>
<evidence type="ECO:0000256" key="4">
    <source>
        <dbReference type="ARBA" id="ARBA00022763"/>
    </source>
</evidence>
<feature type="region of interest" description="Disordered" evidence="9">
    <location>
        <begin position="634"/>
        <end position="663"/>
    </location>
</feature>
<evidence type="ECO:0000313" key="11">
    <source>
        <dbReference type="EMBL" id="CAF1264377.1"/>
    </source>
</evidence>
<evidence type="ECO:0000256" key="7">
    <source>
        <dbReference type="ARBA" id="ARBA00023306"/>
    </source>
</evidence>
<evidence type="ECO:0000256" key="9">
    <source>
        <dbReference type="SAM" id="MobiDB-lite"/>
    </source>
</evidence>
<comment type="caution">
    <text evidence="11">The sequence shown here is derived from an EMBL/GenBank/DDBJ whole genome shotgun (WGS) entry which is preliminary data.</text>
</comment>
<proteinExistence type="inferred from homology"/>
<dbReference type="Proteomes" id="UP000663829">
    <property type="component" value="Unassembled WGS sequence"/>
</dbReference>
<dbReference type="InterPro" id="IPR043014">
    <property type="entry name" value="Nibrin_BRCT2_sf"/>
</dbReference>
<feature type="compositionally biased region" description="Polar residues" evidence="9">
    <location>
        <begin position="276"/>
        <end position="301"/>
    </location>
</feature>
<name>A0A815B4Z4_9BILA</name>
<comment type="similarity">
    <text evidence="8">Belongs to the Nibrin family.</text>
</comment>
<dbReference type="GO" id="GO:0005694">
    <property type="term" value="C:chromosome"/>
    <property type="evidence" value="ECO:0007669"/>
    <property type="project" value="UniProtKB-SubCell"/>
</dbReference>
<keyword evidence="6" id="KW-0539">Nucleus</keyword>
<dbReference type="CDD" id="cd22667">
    <property type="entry name" value="FHA_NBN"/>
    <property type="match status" value="1"/>
</dbReference>
<evidence type="ECO:0000256" key="3">
    <source>
        <dbReference type="ARBA" id="ARBA00022454"/>
    </source>
</evidence>
<dbReference type="Gene3D" id="3.40.50.10980">
    <property type="entry name" value="Nibrin, BRCT2 domain"/>
    <property type="match status" value="1"/>
</dbReference>
<sequence>MAWCLNGPDADSTLVRFICNKKYTLGRKNCDILIECNAAVSRLHCEIELQYSEDQTVDINKLPSVTVTDKSKAGTFINGKKIVDKQILHNEDKIQFGTAETWTLRYNPLLVCTSSVGADVTKKLKERLVQLGGHLIEQWKKEMNYLVMDTVKATPKALSSLICQQPIVLVTYFDDYVDSVKKGASTLPNPNDYVPPIASDEMLRPSDSLASTQDDIDVRQNIRRKTLFKGKTFLFTTNRSHETLSGLLKFGGGETVLVNKAKRWCRLHPKKELNNRTQADFSSSRINNTTVNDDANHSSLSMPPPTTARATRSNQDTKSRPSSSIDDLFSSSATITPRNNKRTRQNQQKDEFDELFDISTSSSKRHRADIEKKDEPMTVDQNRRATNSTLSQVTTTPKFSKSEVSKTTDSEKRKQSMTTIDAFFDNIDTNKRLKRMKPDNDSSGVIKTGSDPFDIFGMSSASTTMKPVSKISSSLNDITTKINTNQKNKKVNLFFDVDDLPELKEEMEDEKNSKINYVQTKPIVVNVCNWMTKPVKKVEPVSQDERNEAQEYVPQSQRNLMHIQFSALVLLDTDKKHRSSTSEKNKNKSKDLVSDGKCFRKQLVLSDSTIVRKENLQSCFNALLEDTTIAKASTTKDANKTHKKTTPKSRKKLSTVMTDDDLSDDDELNKTVEFFNVRNKQETQAKVE</sequence>
<keyword evidence="4" id="KW-0227">DNA damage</keyword>
<dbReference type="SMART" id="SM00240">
    <property type="entry name" value="FHA"/>
    <property type="match status" value="1"/>
</dbReference>
<dbReference type="EMBL" id="CAJNOQ010010921">
    <property type="protein sequence ID" value="CAF1264377.1"/>
    <property type="molecule type" value="Genomic_DNA"/>
</dbReference>
<dbReference type="PROSITE" id="PS50006">
    <property type="entry name" value="FHA_DOMAIN"/>
    <property type="match status" value="1"/>
</dbReference>
<dbReference type="GO" id="GO:0000724">
    <property type="term" value="P:double-strand break repair via homologous recombination"/>
    <property type="evidence" value="ECO:0007669"/>
    <property type="project" value="TreeGrafter"/>
</dbReference>
<dbReference type="CDD" id="cd17741">
    <property type="entry name" value="BRCT_nibrin"/>
    <property type="match status" value="1"/>
</dbReference>
<evidence type="ECO:0000256" key="8">
    <source>
        <dbReference type="ARBA" id="ARBA00044757"/>
    </source>
</evidence>
<dbReference type="EMBL" id="CAJOBC010020219">
    <property type="protein sequence ID" value="CAF4045521.1"/>
    <property type="molecule type" value="Genomic_DNA"/>
</dbReference>
<keyword evidence="5" id="KW-0234">DNA repair</keyword>
<dbReference type="InterPro" id="IPR036420">
    <property type="entry name" value="BRCT_dom_sf"/>
</dbReference>
<evidence type="ECO:0000259" key="10">
    <source>
        <dbReference type="PROSITE" id="PS50006"/>
    </source>
</evidence>
<dbReference type="InterPro" id="IPR000253">
    <property type="entry name" value="FHA_dom"/>
</dbReference>
<keyword evidence="3" id="KW-0158">Chromosome</keyword>
<dbReference type="AlphaFoldDB" id="A0A815B4Z4"/>
<dbReference type="GO" id="GO:0030870">
    <property type="term" value="C:Mre11 complex"/>
    <property type="evidence" value="ECO:0007669"/>
    <property type="project" value="InterPro"/>
</dbReference>
<accession>A0A815B4Z4</accession>
<dbReference type="InterPro" id="IPR008984">
    <property type="entry name" value="SMAD_FHA_dom_sf"/>
</dbReference>